<evidence type="ECO:0000256" key="6">
    <source>
        <dbReference type="ARBA" id="ARBA00023136"/>
    </source>
</evidence>
<keyword evidence="4" id="KW-0677">Repeat</keyword>
<dbReference type="InterPro" id="IPR013783">
    <property type="entry name" value="Ig-like_fold"/>
</dbReference>
<feature type="compositionally biased region" description="Low complexity" evidence="9">
    <location>
        <begin position="654"/>
        <end position="668"/>
    </location>
</feature>
<dbReference type="PANTHER" id="PTHR13817:SF172">
    <property type="entry name" value="IG-LIKE DOMAIN-CONTAINING PROTEIN"/>
    <property type="match status" value="1"/>
</dbReference>
<feature type="compositionally biased region" description="Pro residues" evidence="9">
    <location>
        <begin position="638"/>
        <end position="649"/>
    </location>
</feature>
<feature type="compositionally biased region" description="Pro residues" evidence="9">
    <location>
        <begin position="724"/>
        <end position="733"/>
    </location>
</feature>
<dbReference type="GO" id="GO:0016020">
    <property type="term" value="C:membrane"/>
    <property type="evidence" value="ECO:0007669"/>
    <property type="project" value="UniProtKB-SubCell"/>
</dbReference>
<dbReference type="InterPro" id="IPR003599">
    <property type="entry name" value="Ig_sub"/>
</dbReference>
<evidence type="ECO:0000256" key="1">
    <source>
        <dbReference type="ARBA" id="ARBA00004167"/>
    </source>
</evidence>
<dbReference type="SUPFAM" id="SSF48726">
    <property type="entry name" value="Immunoglobulin"/>
    <property type="match status" value="1"/>
</dbReference>
<dbReference type="InterPro" id="IPR007110">
    <property type="entry name" value="Ig-like_dom"/>
</dbReference>
<dbReference type="InterPro" id="IPR003598">
    <property type="entry name" value="Ig_sub2"/>
</dbReference>
<evidence type="ECO:0000256" key="9">
    <source>
        <dbReference type="SAM" id="MobiDB-lite"/>
    </source>
</evidence>
<dbReference type="SMART" id="SM00409">
    <property type="entry name" value="IG"/>
    <property type="match status" value="1"/>
</dbReference>
<dbReference type="PROSITE" id="PS50853">
    <property type="entry name" value="FN3"/>
    <property type="match status" value="3"/>
</dbReference>
<dbReference type="CDD" id="cd00063">
    <property type="entry name" value="FN3"/>
    <property type="match status" value="3"/>
</dbReference>
<dbReference type="InterPro" id="IPR036116">
    <property type="entry name" value="FN3_sf"/>
</dbReference>
<feature type="transmembrane region" description="Helical" evidence="10">
    <location>
        <begin position="482"/>
        <end position="502"/>
    </location>
</feature>
<organism evidence="14 15">
    <name type="scientific">Diploscapter pachys</name>
    <dbReference type="NCBI Taxonomy" id="2018661"/>
    <lineage>
        <taxon>Eukaryota</taxon>
        <taxon>Metazoa</taxon>
        <taxon>Ecdysozoa</taxon>
        <taxon>Nematoda</taxon>
        <taxon>Chromadorea</taxon>
        <taxon>Rhabditida</taxon>
        <taxon>Rhabditina</taxon>
        <taxon>Rhabditomorpha</taxon>
        <taxon>Rhabditoidea</taxon>
        <taxon>Rhabditidae</taxon>
        <taxon>Diploscapter</taxon>
    </lineage>
</organism>
<dbReference type="InterPro" id="IPR003961">
    <property type="entry name" value="FN3_dom"/>
</dbReference>
<feature type="compositionally biased region" description="Polar residues" evidence="9">
    <location>
        <begin position="670"/>
        <end position="696"/>
    </location>
</feature>
<keyword evidence="3 11" id="KW-0732">Signal</keyword>
<proteinExistence type="predicted"/>
<feature type="compositionally biased region" description="Polar residues" evidence="9">
    <location>
        <begin position="829"/>
        <end position="847"/>
    </location>
</feature>
<gene>
    <name evidence="14" type="ORF">WR25_22841</name>
</gene>
<dbReference type="InterPro" id="IPR013098">
    <property type="entry name" value="Ig_I-set"/>
</dbReference>
<dbReference type="InterPro" id="IPR050964">
    <property type="entry name" value="Striated_Muscle_Regulatory"/>
</dbReference>
<reference evidence="14 15" key="1">
    <citation type="journal article" date="2017" name="Curr. Biol.">
        <title>Genome architecture and evolution of a unichromosomal asexual nematode.</title>
        <authorList>
            <person name="Fradin H."/>
            <person name="Zegar C."/>
            <person name="Gutwein M."/>
            <person name="Lucas J."/>
            <person name="Kovtun M."/>
            <person name="Corcoran D."/>
            <person name="Baugh L.R."/>
            <person name="Kiontke K."/>
            <person name="Gunsalus K."/>
            <person name="Fitch D.H."/>
            <person name="Piano F."/>
        </authorList>
    </citation>
    <scope>NUCLEOTIDE SEQUENCE [LARGE SCALE GENOMIC DNA]</scope>
    <source>
        <strain evidence="14">PF1309</strain>
    </source>
</reference>
<evidence type="ECO:0000256" key="2">
    <source>
        <dbReference type="ARBA" id="ARBA00022692"/>
    </source>
</evidence>
<dbReference type="PRINTS" id="PR00014">
    <property type="entry name" value="FNTYPEIII"/>
</dbReference>
<dbReference type="InterPro" id="IPR036179">
    <property type="entry name" value="Ig-like_dom_sf"/>
</dbReference>
<evidence type="ECO:0000256" key="8">
    <source>
        <dbReference type="ARBA" id="ARBA00023319"/>
    </source>
</evidence>
<keyword evidence="7" id="KW-1015">Disulfide bond</keyword>
<evidence type="ECO:0000313" key="15">
    <source>
        <dbReference type="Proteomes" id="UP000218231"/>
    </source>
</evidence>
<dbReference type="FunFam" id="2.60.40.10:FF:000008">
    <property type="entry name" value="roundabout homolog 2 isoform X2"/>
    <property type="match status" value="1"/>
</dbReference>
<protein>
    <submittedName>
        <fullName evidence="14">Uncharacterized protein</fullName>
    </submittedName>
</protein>
<dbReference type="SMART" id="SM00060">
    <property type="entry name" value="FN3"/>
    <property type="match status" value="3"/>
</dbReference>
<keyword evidence="15" id="KW-1185">Reference proteome</keyword>
<dbReference type="Pfam" id="PF00041">
    <property type="entry name" value="fn3"/>
    <property type="match status" value="3"/>
</dbReference>
<dbReference type="SUPFAM" id="SSF49265">
    <property type="entry name" value="Fibronectin type III"/>
    <property type="match status" value="2"/>
</dbReference>
<dbReference type="AlphaFoldDB" id="A0A2A2LGS2"/>
<keyword evidence="5 10" id="KW-1133">Transmembrane helix</keyword>
<dbReference type="SMART" id="SM00408">
    <property type="entry name" value="IGc2"/>
    <property type="match status" value="1"/>
</dbReference>
<feature type="domain" description="Fibronectin type-III" evidence="13">
    <location>
        <begin position="363"/>
        <end position="458"/>
    </location>
</feature>
<feature type="region of interest" description="Disordered" evidence="9">
    <location>
        <begin position="594"/>
        <end position="613"/>
    </location>
</feature>
<dbReference type="OrthoDB" id="428111at2759"/>
<dbReference type="EMBL" id="LIAE01006782">
    <property type="protein sequence ID" value="PAV85340.1"/>
    <property type="molecule type" value="Genomic_DNA"/>
</dbReference>
<dbReference type="Proteomes" id="UP000218231">
    <property type="component" value="Unassembled WGS sequence"/>
</dbReference>
<feature type="chain" id="PRO_5012697243" evidence="11">
    <location>
        <begin position="24"/>
        <end position="859"/>
    </location>
</feature>
<evidence type="ECO:0000259" key="12">
    <source>
        <dbReference type="PROSITE" id="PS50835"/>
    </source>
</evidence>
<evidence type="ECO:0000256" key="4">
    <source>
        <dbReference type="ARBA" id="ARBA00022737"/>
    </source>
</evidence>
<keyword evidence="2 10" id="KW-0812">Transmembrane</keyword>
<evidence type="ECO:0000259" key="13">
    <source>
        <dbReference type="PROSITE" id="PS50853"/>
    </source>
</evidence>
<dbReference type="GO" id="GO:0007399">
    <property type="term" value="P:nervous system development"/>
    <property type="evidence" value="ECO:0007669"/>
    <property type="project" value="UniProtKB-ARBA"/>
</dbReference>
<evidence type="ECO:0000256" key="3">
    <source>
        <dbReference type="ARBA" id="ARBA00022729"/>
    </source>
</evidence>
<evidence type="ECO:0000256" key="7">
    <source>
        <dbReference type="ARBA" id="ARBA00023157"/>
    </source>
</evidence>
<name>A0A2A2LGS2_9BILA</name>
<dbReference type="Pfam" id="PF07679">
    <property type="entry name" value="I-set"/>
    <property type="match status" value="1"/>
</dbReference>
<comment type="caution">
    <text evidence="14">The sequence shown here is derived from an EMBL/GenBank/DDBJ whole genome shotgun (WGS) entry which is preliminary data.</text>
</comment>
<feature type="region of interest" description="Disordered" evidence="9">
    <location>
        <begin position="628"/>
        <end position="859"/>
    </location>
</feature>
<sequence>MIFGSVFSLTSAILCINGPDCETRPDAPPIARPPPIIAYAHQNQTLAIGSQAILPCEANGPPHPRISWLHDGQPVDVSNDNRISQHSTGNLHIADLKKSDSGIYACRAKNEDGESTWTAALIVEDHNSKAVFNRMPDPSAFPTSPSQPVASNMTDSELDLEWKAPERNGASPVVGYHIQYYSPELGQTWYNLNDYVSGTRHRVKDLKPTHSYMFIVRAENEKGIGTPSQPSHLVTLPASSSIISNEERENLDYERATKRLTSEQLIKLEEIKTINSTAVRLFWKRRKVEDLVDGYYIKWRGPPRTAVDQYVNVSGAQTESYVVSGLMPFTNYEFFVIPYHKSIQGAPSNSMDALTAEAPPSLPPEDVQVRMLNLTTLRISWKAPKLDGINGILKGFQVVILGSKNQKYNRNITTNERAASVTLFHLVPGMTYKIRVSARSNAGIGVPHGTDTVTMNQETLDKHLAMASEQDSILHNITRQSWFLVLVIVILFICVIAVVVALSMRKFNTIRDPNNPFIKINDGSVHVPTNAIWEPGSYNTSRMTLNRNGHPVYSMTPNGREFYPMCEDFTGTLNRPGSEHHYHYAQLTGGPGNPLSTFYGNGQYGDDPSPYATTTLVLSNQQPSWLNDKMLRGQPTLPSNPIPNGPPPKFADTSSGNRSRASRASDGRQTLPSRGNGSLHSSDSPPHTDVSYVQFQSSDGTGGSSNGRSRSGRRTPPKLTDFIPAPPNQPPPNGVYDPTPRYRRSRGRSEDPYDSVSDGVFPDGRDGRSSRNRSSGVRPQRGNRDDDSQRSSLMDDEGGSSEADGENSDADAGTGRARKKVPRMGVSASARSQNSCDSFGRSSSRFKSTLPRGSKSEQV</sequence>
<evidence type="ECO:0000256" key="10">
    <source>
        <dbReference type="SAM" id="Phobius"/>
    </source>
</evidence>
<accession>A0A2A2LGS2</accession>
<dbReference type="STRING" id="2018661.A0A2A2LGS2"/>
<feature type="compositionally biased region" description="Acidic residues" evidence="9">
    <location>
        <begin position="794"/>
        <end position="809"/>
    </location>
</feature>
<dbReference type="PANTHER" id="PTHR13817">
    <property type="entry name" value="TITIN"/>
    <property type="match status" value="1"/>
</dbReference>
<evidence type="ECO:0000313" key="14">
    <source>
        <dbReference type="EMBL" id="PAV85340.1"/>
    </source>
</evidence>
<dbReference type="PROSITE" id="PS50835">
    <property type="entry name" value="IG_LIKE"/>
    <property type="match status" value="1"/>
</dbReference>
<keyword evidence="6 10" id="KW-0472">Membrane</keyword>
<feature type="domain" description="Ig-like" evidence="12">
    <location>
        <begin position="34"/>
        <end position="122"/>
    </location>
</feature>
<feature type="signal peptide" evidence="11">
    <location>
        <begin position="1"/>
        <end position="23"/>
    </location>
</feature>
<feature type="domain" description="Fibronectin type-III" evidence="13">
    <location>
        <begin position="264"/>
        <end position="358"/>
    </location>
</feature>
<evidence type="ECO:0000256" key="5">
    <source>
        <dbReference type="ARBA" id="ARBA00022989"/>
    </source>
</evidence>
<evidence type="ECO:0000256" key="11">
    <source>
        <dbReference type="SAM" id="SignalP"/>
    </source>
</evidence>
<dbReference type="Gene3D" id="2.60.40.10">
    <property type="entry name" value="Immunoglobulins"/>
    <property type="match status" value="4"/>
</dbReference>
<keyword evidence="8" id="KW-0393">Immunoglobulin domain</keyword>
<feature type="domain" description="Fibronectin type-III" evidence="13">
    <location>
        <begin position="144"/>
        <end position="238"/>
    </location>
</feature>
<comment type="subcellular location">
    <subcellularLocation>
        <location evidence="1">Membrane</location>
        <topology evidence="1">Single-pass membrane protein</topology>
    </subcellularLocation>
</comment>